<name>A0A7X1CQT5_9LIST</name>
<protein>
    <submittedName>
        <fullName evidence="2">Phosphotransferase</fullName>
    </submittedName>
</protein>
<dbReference type="RefSeq" id="WP_185527082.1">
    <property type="nucleotide sequence ID" value="NZ_JAARWN010000016.1"/>
</dbReference>
<dbReference type="Gene3D" id="3.90.1200.10">
    <property type="match status" value="1"/>
</dbReference>
<accession>A0A7X1CQT5</accession>
<dbReference type="SUPFAM" id="SSF56112">
    <property type="entry name" value="Protein kinase-like (PK-like)"/>
    <property type="match status" value="1"/>
</dbReference>
<dbReference type="InterPro" id="IPR016259">
    <property type="entry name" value="Hygromycin-B_Kinase"/>
</dbReference>
<dbReference type="EMBL" id="JAARWN010000016">
    <property type="protein sequence ID" value="MBC1937374.1"/>
    <property type="molecule type" value="Genomic_DNA"/>
</dbReference>
<evidence type="ECO:0000313" key="3">
    <source>
        <dbReference type="Proteomes" id="UP000535908"/>
    </source>
</evidence>
<organism evidence="2 3">
    <name type="scientific">Listeria grandensis</name>
    <dbReference type="NCBI Taxonomy" id="1494963"/>
    <lineage>
        <taxon>Bacteria</taxon>
        <taxon>Bacillati</taxon>
        <taxon>Bacillota</taxon>
        <taxon>Bacilli</taxon>
        <taxon>Bacillales</taxon>
        <taxon>Listeriaceae</taxon>
        <taxon>Listeria</taxon>
    </lineage>
</organism>
<dbReference type="AlphaFoldDB" id="A0A7X1CQT5"/>
<dbReference type="Proteomes" id="UP000535908">
    <property type="component" value="Unassembled WGS sequence"/>
</dbReference>
<evidence type="ECO:0000313" key="2">
    <source>
        <dbReference type="EMBL" id="MBC1937374.1"/>
    </source>
</evidence>
<dbReference type="GO" id="GO:0016740">
    <property type="term" value="F:transferase activity"/>
    <property type="evidence" value="ECO:0007669"/>
    <property type="project" value="UniProtKB-KW"/>
</dbReference>
<dbReference type="PANTHER" id="PTHR21310:SF15">
    <property type="entry name" value="AMINOGLYCOSIDE PHOSPHOTRANSFERASE DOMAIN-CONTAINING PROTEIN"/>
    <property type="match status" value="1"/>
</dbReference>
<reference evidence="2 3" key="1">
    <citation type="submission" date="2020-03" db="EMBL/GenBank/DDBJ databases">
        <title>Soil Listeria distribution.</title>
        <authorList>
            <person name="Liao J."/>
            <person name="Wiedmann M."/>
        </authorList>
    </citation>
    <scope>NUCLEOTIDE SEQUENCE [LARGE SCALE GENOMIC DNA]</scope>
    <source>
        <strain evidence="2 3">FSL L7-0741</strain>
    </source>
</reference>
<dbReference type="PIRSF" id="PIRSF000707">
    <property type="entry name" value="Hygromycin-B_kinase"/>
    <property type="match status" value="1"/>
</dbReference>
<keyword evidence="2" id="KW-0808">Transferase</keyword>
<proteinExistence type="predicted"/>
<dbReference type="InterPro" id="IPR011009">
    <property type="entry name" value="Kinase-like_dom_sf"/>
</dbReference>
<dbReference type="PANTHER" id="PTHR21310">
    <property type="entry name" value="AMINOGLYCOSIDE PHOSPHOTRANSFERASE-RELATED-RELATED"/>
    <property type="match status" value="1"/>
</dbReference>
<dbReference type="Pfam" id="PF01636">
    <property type="entry name" value="APH"/>
    <property type="match status" value="1"/>
</dbReference>
<feature type="domain" description="Aminoglycoside phosphotransferase" evidence="1">
    <location>
        <begin position="61"/>
        <end position="255"/>
    </location>
</feature>
<sequence>MKETVEKPVFESLEAFREQLESVGFWWPYARKVLLRHELLHNNMELVAGTGGTYPTVIYGDVVIKFFGFTEQWRKSYESEKAAQAILAENRELAVPTLLASGDLYEDAWSYLVTTRMSGVSWEHANLTPEKRRQVAIDLGVQIGLVHTLKPWAVATKVSDWSGLDLISSAKQSSFPAHLIPQIEAYVARMPALDDVFVHGDLMERHVFIEDGRLTGVIDWGDAMVCDRHYELAKLHLDLFDCDKELLAAFLKASEWPITADFAHKALVLALYRQAHGLMQHHTMDVFFKLPKLLNLEQMTTLEELADRLFKIS</sequence>
<dbReference type="InterPro" id="IPR051678">
    <property type="entry name" value="AGP_Transferase"/>
</dbReference>
<evidence type="ECO:0000259" key="1">
    <source>
        <dbReference type="Pfam" id="PF01636"/>
    </source>
</evidence>
<comment type="caution">
    <text evidence="2">The sequence shown here is derived from an EMBL/GenBank/DDBJ whole genome shotgun (WGS) entry which is preliminary data.</text>
</comment>
<gene>
    <name evidence="2" type="ORF">HCA69_13410</name>
</gene>
<dbReference type="InterPro" id="IPR002575">
    <property type="entry name" value="Aminoglycoside_PTrfase"/>
</dbReference>